<dbReference type="AlphaFoldDB" id="G6FW13"/>
<comment type="caution">
    <text evidence="1">The sequence shown here is derived from an EMBL/GenBank/DDBJ whole genome shotgun (WGS) entry which is preliminary data.</text>
</comment>
<organism evidence="1 2">
    <name type="scientific">Fischerella thermalis JSC-11</name>
    <dbReference type="NCBI Taxonomy" id="741277"/>
    <lineage>
        <taxon>Bacteria</taxon>
        <taxon>Bacillati</taxon>
        <taxon>Cyanobacteriota</taxon>
        <taxon>Cyanophyceae</taxon>
        <taxon>Nostocales</taxon>
        <taxon>Hapalosiphonaceae</taxon>
        <taxon>Fischerella</taxon>
    </lineage>
</organism>
<proteinExistence type="predicted"/>
<keyword evidence="2" id="KW-1185">Reference proteome</keyword>
<accession>G6FW13</accession>
<protein>
    <submittedName>
        <fullName evidence="1">Uncharacterized protein</fullName>
    </submittedName>
</protein>
<gene>
    <name evidence="1" type="ORF">FJSC11DRAFT_3104</name>
</gene>
<reference evidence="1 2" key="1">
    <citation type="submission" date="2011-09" db="EMBL/GenBank/DDBJ databases">
        <title>The draft genome of Fischerella sp. JSC-11.</title>
        <authorList>
            <consortium name="US DOE Joint Genome Institute (JGI-PGF)"/>
            <person name="Lucas S."/>
            <person name="Han J."/>
            <person name="Lapidus A."/>
            <person name="Cheng J.-F."/>
            <person name="Goodwin L."/>
            <person name="Pitluck S."/>
            <person name="Peters L."/>
            <person name="Land M.L."/>
            <person name="Hauser L."/>
            <person name="Sarkisova S."/>
            <person name="Bryant D.A."/>
            <person name="Brown I."/>
            <person name="Woyke T.J."/>
        </authorList>
    </citation>
    <scope>NUCLEOTIDE SEQUENCE [LARGE SCALE GENOMIC DNA]</scope>
    <source>
        <strain evidence="1 2">JSC-11</strain>
    </source>
</reference>
<dbReference type="Proteomes" id="UP000004344">
    <property type="component" value="Unassembled WGS sequence"/>
</dbReference>
<evidence type="ECO:0000313" key="1">
    <source>
        <dbReference type="EMBL" id="EHC11652.1"/>
    </source>
</evidence>
<dbReference type="EMBL" id="AGIZ01000009">
    <property type="protein sequence ID" value="EHC11652.1"/>
    <property type="molecule type" value="Genomic_DNA"/>
</dbReference>
<evidence type="ECO:0000313" key="2">
    <source>
        <dbReference type="Proteomes" id="UP000004344"/>
    </source>
</evidence>
<name>G6FW13_9CYAN</name>
<sequence length="92" mass="10250">MHTDTHGCGGMVLLIGVHRCSSVFVFSPLHLIAKGYILELSNTDAHGYTRMADALVLWWSMIDSHLEVIRKLTNRRSEPGGKLSGAKLWESE</sequence>